<gene>
    <name evidence="1" type="ORF">N7498_006796</name>
</gene>
<sequence>MAAPVFKGATNLLGTWNLNRKLSDDPDKIFSLQGVPWVVRKVLQYANLSLEIQQAIFLPDGTTTEFKVDDSGLDSPADAITILRIKQTVNPGGFNSEGIYHLDGNLQSFSLPIFGDVRMKLQYINVADIPNEPLRQRLDKANPSSIVIGEVAHNRAKGWEAYVIWAFELVDGKRYLTRNVSTSKGKQKVEARMVYDYHA</sequence>
<dbReference type="PANTHER" id="PTHR38115">
    <property type="entry name" value="LIPOCALIN-LIKE DOMAIN-CONTAINING PROTEIN"/>
    <property type="match status" value="1"/>
</dbReference>
<dbReference type="RefSeq" id="XP_058308049.1">
    <property type="nucleotide sequence ID" value="XM_058453858.1"/>
</dbReference>
<evidence type="ECO:0000313" key="2">
    <source>
        <dbReference type="Proteomes" id="UP001150904"/>
    </source>
</evidence>
<dbReference type="Proteomes" id="UP001150904">
    <property type="component" value="Unassembled WGS sequence"/>
</dbReference>
<proteinExistence type="predicted"/>
<name>A0A9W9MIU1_9EURO</name>
<reference evidence="1" key="2">
    <citation type="journal article" date="2023" name="IMA Fungus">
        <title>Comparative genomic study of the Penicillium genus elucidates a diverse pangenome and 15 lateral gene transfer events.</title>
        <authorList>
            <person name="Petersen C."/>
            <person name="Sorensen T."/>
            <person name="Nielsen M.R."/>
            <person name="Sondergaard T.E."/>
            <person name="Sorensen J.L."/>
            <person name="Fitzpatrick D.A."/>
            <person name="Frisvad J.C."/>
            <person name="Nielsen K.L."/>
        </authorList>
    </citation>
    <scope>NUCLEOTIDE SEQUENCE</scope>
    <source>
        <strain evidence="1">IBT 15544</strain>
    </source>
</reference>
<reference evidence="1" key="1">
    <citation type="submission" date="2022-12" db="EMBL/GenBank/DDBJ databases">
        <authorList>
            <person name="Petersen C."/>
        </authorList>
    </citation>
    <scope>NUCLEOTIDE SEQUENCE</scope>
    <source>
        <strain evidence="1">IBT 15544</strain>
    </source>
</reference>
<comment type="caution">
    <text evidence="1">The sequence shown here is derived from an EMBL/GenBank/DDBJ whole genome shotgun (WGS) entry which is preliminary data.</text>
</comment>
<dbReference type="PANTHER" id="PTHR38115:SF1">
    <property type="entry name" value="LIPOCALIN-LIKE DOMAIN-CONTAINING PROTEIN"/>
    <property type="match status" value="1"/>
</dbReference>
<dbReference type="InterPro" id="IPR053037">
    <property type="entry name" value="Pericyclase_pydY-like"/>
</dbReference>
<dbReference type="GeneID" id="83181159"/>
<evidence type="ECO:0000313" key="1">
    <source>
        <dbReference type="EMBL" id="KAJ5202133.1"/>
    </source>
</evidence>
<evidence type="ECO:0008006" key="3">
    <source>
        <dbReference type="Google" id="ProtNLM"/>
    </source>
</evidence>
<organism evidence="1 2">
    <name type="scientific">Penicillium cinerascens</name>
    <dbReference type="NCBI Taxonomy" id="70096"/>
    <lineage>
        <taxon>Eukaryota</taxon>
        <taxon>Fungi</taxon>
        <taxon>Dikarya</taxon>
        <taxon>Ascomycota</taxon>
        <taxon>Pezizomycotina</taxon>
        <taxon>Eurotiomycetes</taxon>
        <taxon>Eurotiomycetidae</taxon>
        <taxon>Eurotiales</taxon>
        <taxon>Aspergillaceae</taxon>
        <taxon>Penicillium</taxon>
    </lineage>
</organism>
<dbReference type="AlphaFoldDB" id="A0A9W9MIU1"/>
<protein>
    <recommendedName>
        <fullName evidence="3">Lipocalin-like domain-containing protein</fullName>
    </recommendedName>
</protein>
<accession>A0A9W9MIU1</accession>
<keyword evidence="2" id="KW-1185">Reference proteome</keyword>
<dbReference type="EMBL" id="JAPQKR010000013">
    <property type="protein sequence ID" value="KAJ5202133.1"/>
    <property type="molecule type" value="Genomic_DNA"/>
</dbReference>
<dbReference type="OrthoDB" id="425354at2759"/>